<feature type="compositionally biased region" description="Basic and acidic residues" evidence="1">
    <location>
        <begin position="145"/>
        <end position="169"/>
    </location>
</feature>
<dbReference type="EMBL" id="JASCZI010182177">
    <property type="protein sequence ID" value="MED6187255.1"/>
    <property type="molecule type" value="Genomic_DNA"/>
</dbReference>
<comment type="caution">
    <text evidence="2">The sequence shown here is derived from an EMBL/GenBank/DDBJ whole genome shotgun (WGS) entry which is preliminary data.</text>
</comment>
<protein>
    <submittedName>
        <fullName evidence="2">Uncharacterized protein</fullName>
    </submittedName>
</protein>
<dbReference type="Proteomes" id="UP001341840">
    <property type="component" value="Unassembled WGS sequence"/>
</dbReference>
<accession>A0ABU6WQJ5</accession>
<evidence type="ECO:0000313" key="2">
    <source>
        <dbReference type="EMBL" id="MED6187255.1"/>
    </source>
</evidence>
<feature type="compositionally biased region" description="Low complexity" evidence="1">
    <location>
        <begin position="98"/>
        <end position="107"/>
    </location>
</feature>
<organism evidence="2 3">
    <name type="scientific">Stylosanthes scabra</name>
    <dbReference type="NCBI Taxonomy" id="79078"/>
    <lineage>
        <taxon>Eukaryota</taxon>
        <taxon>Viridiplantae</taxon>
        <taxon>Streptophyta</taxon>
        <taxon>Embryophyta</taxon>
        <taxon>Tracheophyta</taxon>
        <taxon>Spermatophyta</taxon>
        <taxon>Magnoliopsida</taxon>
        <taxon>eudicotyledons</taxon>
        <taxon>Gunneridae</taxon>
        <taxon>Pentapetalae</taxon>
        <taxon>rosids</taxon>
        <taxon>fabids</taxon>
        <taxon>Fabales</taxon>
        <taxon>Fabaceae</taxon>
        <taxon>Papilionoideae</taxon>
        <taxon>50 kb inversion clade</taxon>
        <taxon>dalbergioids sensu lato</taxon>
        <taxon>Dalbergieae</taxon>
        <taxon>Pterocarpus clade</taxon>
        <taxon>Stylosanthes</taxon>
    </lineage>
</organism>
<proteinExistence type="predicted"/>
<feature type="region of interest" description="Disordered" evidence="1">
    <location>
        <begin position="62"/>
        <end position="107"/>
    </location>
</feature>
<sequence>MESGVIYYEYEKREKYEDFDEKANADLGTIKISRYHFDDESFVHPLHSDRFDPDRSYEIPIESLLTNQPLSSSGNGKSSTRGSHPSRQSRPTLHYSPRRSLSTRRLSSSFPAITSSSLRRRVAGRELRPPKSWELISPSEGWMYKGDEEEKKIGGMEHSVEKDETSKKEEEEEEEEDPEEKEENPKEKPLLLLCPWMWILKRTRYDSLTI</sequence>
<reference evidence="2 3" key="1">
    <citation type="journal article" date="2023" name="Plants (Basel)">
        <title>Bridging the Gap: Combining Genomics and Transcriptomics Approaches to Understand Stylosanthes scabra, an Orphan Legume from the Brazilian Caatinga.</title>
        <authorList>
            <person name="Ferreira-Neto J.R.C."/>
            <person name="da Silva M.D."/>
            <person name="Binneck E."/>
            <person name="de Melo N.F."/>
            <person name="da Silva R.H."/>
            <person name="de Melo A.L.T.M."/>
            <person name="Pandolfi V."/>
            <person name="Bustamante F.O."/>
            <person name="Brasileiro-Vidal A.C."/>
            <person name="Benko-Iseppon A.M."/>
        </authorList>
    </citation>
    <scope>NUCLEOTIDE SEQUENCE [LARGE SCALE GENOMIC DNA]</scope>
    <source>
        <tissue evidence="2">Leaves</tissue>
    </source>
</reference>
<keyword evidence="3" id="KW-1185">Reference proteome</keyword>
<feature type="region of interest" description="Disordered" evidence="1">
    <location>
        <begin position="144"/>
        <end position="187"/>
    </location>
</feature>
<name>A0ABU6WQJ5_9FABA</name>
<evidence type="ECO:0000256" key="1">
    <source>
        <dbReference type="SAM" id="MobiDB-lite"/>
    </source>
</evidence>
<evidence type="ECO:0000313" key="3">
    <source>
        <dbReference type="Proteomes" id="UP001341840"/>
    </source>
</evidence>
<feature type="compositionally biased region" description="Acidic residues" evidence="1">
    <location>
        <begin position="170"/>
        <end position="182"/>
    </location>
</feature>
<feature type="compositionally biased region" description="Polar residues" evidence="1">
    <location>
        <begin position="64"/>
        <end position="91"/>
    </location>
</feature>
<gene>
    <name evidence="2" type="ORF">PIB30_074703</name>
</gene>